<dbReference type="Proteomes" id="UP000003980">
    <property type="component" value="Unassembled WGS sequence"/>
</dbReference>
<comment type="subunit">
    <text evidence="4">Homodimer.</text>
</comment>
<keyword evidence="8" id="KW-0489">Methyltransferase</keyword>
<proteinExistence type="inferred from homology"/>
<dbReference type="SUPFAM" id="SSF75217">
    <property type="entry name" value="alpha/beta knot"/>
    <property type="match status" value="1"/>
</dbReference>
<keyword evidence="9" id="KW-0808">Transferase</keyword>
<keyword evidence="10" id="KW-0949">S-adenosyl-L-methionine</keyword>
<dbReference type="eggNOG" id="arCOG01857">
    <property type="taxonomic scope" value="Archaea"/>
</dbReference>
<dbReference type="PIRSF" id="PIRSF016123">
    <property type="entry name" value="UCP016123"/>
    <property type="match status" value="1"/>
</dbReference>
<evidence type="ECO:0000256" key="6">
    <source>
        <dbReference type="ARBA" id="ARBA00013709"/>
    </source>
</evidence>
<comment type="similarity">
    <text evidence="3">Belongs to the aTrm56 family.</text>
</comment>
<comment type="subcellular location">
    <subcellularLocation>
        <location evidence="2">Cytoplasm</location>
    </subcellularLocation>
</comment>
<keyword evidence="11" id="KW-0819">tRNA processing</keyword>
<dbReference type="HOGENOM" id="CLU_123709_0_0_2"/>
<organism evidence="14 15">
    <name type="scientific">Metallosphaera yellowstonensis MK1</name>
    <dbReference type="NCBI Taxonomy" id="671065"/>
    <lineage>
        <taxon>Archaea</taxon>
        <taxon>Thermoproteota</taxon>
        <taxon>Thermoprotei</taxon>
        <taxon>Sulfolobales</taxon>
        <taxon>Sulfolobaceae</taxon>
        <taxon>Metallosphaera</taxon>
    </lineage>
</organism>
<evidence type="ECO:0000313" key="14">
    <source>
        <dbReference type="EMBL" id="EHP69471.1"/>
    </source>
</evidence>
<dbReference type="EC" id="2.1.1.206" evidence="5"/>
<evidence type="ECO:0000256" key="13">
    <source>
        <dbReference type="ARBA" id="ARBA00047792"/>
    </source>
</evidence>
<keyword evidence="7" id="KW-0963">Cytoplasm</keyword>
<dbReference type="STRING" id="671065.MetMK1DRAFT_00022340"/>
<dbReference type="GO" id="GO:0106059">
    <property type="term" value="F:tRNA (cytidine(56)-2'-O)-methyltransferase activity"/>
    <property type="evidence" value="ECO:0007669"/>
    <property type="project" value="UniProtKB-EC"/>
</dbReference>
<evidence type="ECO:0000313" key="15">
    <source>
        <dbReference type="Proteomes" id="UP000003980"/>
    </source>
</evidence>
<evidence type="ECO:0000256" key="9">
    <source>
        <dbReference type="ARBA" id="ARBA00022679"/>
    </source>
</evidence>
<dbReference type="InterPro" id="IPR002845">
    <property type="entry name" value="tRNA_mtfrase_aTrm56"/>
</dbReference>
<gene>
    <name evidence="14" type="ORF">MetMK1DRAFT_00022340</name>
</gene>
<dbReference type="EMBL" id="JH597768">
    <property type="protein sequence ID" value="EHP69471.1"/>
    <property type="molecule type" value="Genomic_DNA"/>
</dbReference>
<comment type="catalytic activity">
    <reaction evidence="13">
        <text>cytidine(56) in tRNA + S-adenosyl-L-methionine = 2'-O-methylcytidine(56) in tRNA + S-adenosyl-L-homocysteine + H(+)</text>
        <dbReference type="Rhea" id="RHEA:42968"/>
        <dbReference type="Rhea" id="RHEA-COMP:10308"/>
        <dbReference type="Rhea" id="RHEA-COMP:10309"/>
        <dbReference type="ChEBI" id="CHEBI:15378"/>
        <dbReference type="ChEBI" id="CHEBI:57856"/>
        <dbReference type="ChEBI" id="CHEBI:59789"/>
        <dbReference type="ChEBI" id="CHEBI:74495"/>
        <dbReference type="ChEBI" id="CHEBI:82748"/>
        <dbReference type="EC" id="2.1.1.206"/>
    </reaction>
</comment>
<evidence type="ECO:0000256" key="8">
    <source>
        <dbReference type="ARBA" id="ARBA00022603"/>
    </source>
</evidence>
<protein>
    <recommendedName>
        <fullName evidence="6">tRNA (cytidine(56)-2'-O)-methyltransferase</fullName>
        <ecNumber evidence="5">2.1.1.206</ecNumber>
    </recommendedName>
    <alternativeName>
        <fullName evidence="12">tRNA ribose 2'-O-methyltransferase aTrm56</fullName>
    </alternativeName>
</protein>
<evidence type="ECO:0000256" key="5">
    <source>
        <dbReference type="ARBA" id="ARBA00012624"/>
    </source>
</evidence>
<dbReference type="PANTHER" id="PTHR42197:SF1">
    <property type="entry name" value="TRNA (CYTIDINE(56)-2'-O)-METHYLTRANSFERASE"/>
    <property type="match status" value="1"/>
</dbReference>
<evidence type="ECO:0000256" key="2">
    <source>
        <dbReference type="ARBA" id="ARBA00004496"/>
    </source>
</evidence>
<evidence type="ECO:0000256" key="11">
    <source>
        <dbReference type="ARBA" id="ARBA00022694"/>
    </source>
</evidence>
<evidence type="ECO:0000256" key="7">
    <source>
        <dbReference type="ARBA" id="ARBA00022490"/>
    </source>
</evidence>
<accession>H2C6P4</accession>
<name>H2C6P4_9CREN</name>
<reference evidence="14 15" key="1">
    <citation type="submission" date="2012-01" db="EMBL/GenBank/DDBJ databases">
        <title>Improved High-Quality Draft sequence of Metallosphaera yellowstonensis MK1.</title>
        <authorList>
            <consortium name="US DOE Joint Genome Institute"/>
            <person name="Lucas S."/>
            <person name="Han J."/>
            <person name="Cheng J.-F."/>
            <person name="Goodwin L."/>
            <person name="Pitluck S."/>
            <person name="Peters L."/>
            <person name="Teshima H."/>
            <person name="Detter J.C."/>
            <person name="Han C."/>
            <person name="Tapia R."/>
            <person name="Land M."/>
            <person name="Hauser L."/>
            <person name="Kyrpides N."/>
            <person name="Kozubal M."/>
            <person name="Macur R.E."/>
            <person name="Jay Z."/>
            <person name="Inskeep W."/>
            <person name="Woyke T."/>
        </authorList>
    </citation>
    <scope>NUCLEOTIDE SEQUENCE [LARGE SCALE GENOMIC DNA]</scope>
    <source>
        <strain evidence="14 15">MK1</strain>
    </source>
</reference>
<sequence length="156" mass="17810">MALVARAFGARGVFIDGYDESLVNKVRKTVEYWGGSYFEVRLVSDPKGLVRQWRENGGKVIHLTMYGINLPEVENRIREIDNLLIVVGSEKVEGWYYTNADFNVAVSNQPHSEVAALAILLDRLYKGDELNIVFRDAKIRIIPQERGKKVIRTDEQ</sequence>
<dbReference type="GO" id="GO:0002128">
    <property type="term" value="P:tRNA nucleoside ribose methylation"/>
    <property type="evidence" value="ECO:0007669"/>
    <property type="project" value="InterPro"/>
</dbReference>
<dbReference type="GO" id="GO:0005737">
    <property type="term" value="C:cytoplasm"/>
    <property type="evidence" value="ECO:0007669"/>
    <property type="project" value="UniProtKB-SubCell"/>
</dbReference>
<keyword evidence="15" id="KW-1185">Reference proteome</keyword>
<dbReference type="Pfam" id="PF01994">
    <property type="entry name" value="Trm56"/>
    <property type="match status" value="1"/>
</dbReference>
<dbReference type="PANTHER" id="PTHR42197">
    <property type="entry name" value="TRNA (CYTIDINE(56)-2'-O)-METHYLTRANSFERASE"/>
    <property type="match status" value="1"/>
</dbReference>
<dbReference type="InterPro" id="IPR029026">
    <property type="entry name" value="tRNA_m1G_MTases_N"/>
</dbReference>
<dbReference type="InterPro" id="IPR029028">
    <property type="entry name" value="Alpha/beta_knot_MTases"/>
</dbReference>
<evidence type="ECO:0000256" key="10">
    <source>
        <dbReference type="ARBA" id="ARBA00022691"/>
    </source>
</evidence>
<evidence type="ECO:0000256" key="12">
    <source>
        <dbReference type="ARBA" id="ARBA00029826"/>
    </source>
</evidence>
<evidence type="ECO:0000256" key="3">
    <source>
        <dbReference type="ARBA" id="ARBA00010324"/>
    </source>
</evidence>
<evidence type="ECO:0000256" key="1">
    <source>
        <dbReference type="ARBA" id="ARBA00003959"/>
    </source>
</evidence>
<evidence type="ECO:0000256" key="4">
    <source>
        <dbReference type="ARBA" id="ARBA00011738"/>
    </source>
</evidence>
<comment type="function">
    <text evidence="1">Specifically catalyzes the AdoMet-dependent 2'-O-ribose methylation of cytidine at position 56 in tRNAs.</text>
</comment>
<dbReference type="AlphaFoldDB" id="H2C6P4"/>
<dbReference type="Gene3D" id="3.40.1280.10">
    <property type="match status" value="1"/>
</dbReference>